<evidence type="ECO:0000256" key="9">
    <source>
        <dbReference type="SAM" id="Phobius"/>
    </source>
</evidence>
<proteinExistence type="predicted"/>
<comment type="subcellular location">
    <subcellularLocation>
        <location evidence="1">Membrane</location>
    </subcellularLocation>
</comment>
<dbReference type="GO" id="GO:0006121">
    <property type="term" value="P:mitochondrial electron transport, succinate to ubiquinone"/>
    <property type="evidence" value="ECO:0007669"/>
    <property type="project" value="TreeGrafter"/>
</dbReference>
<feature type="transmembrane region" description="Helical" evidence="9">
    <location>
        <begin position="78"/>
        <end position="103"/>
    </location>
</feature>
<evidence type="ECO:0000313" key="11">
    <source>
        <dbReference type="Proteomes" id="UP001201262"/>
    </source>
</evidence>
<evidence type="ECO:0000256" key="1">
    <source>
        <dbReference type="ARBA" id="ARBA00004370"/>
    </source>
</evidence>
<name>A0AAD4KKX4_9EURO</name>
<keyword evidence="11" id="KW-1185">Reference proteome</keyword>
<dbReference type="AlphaFoldDB" id="A0AAD4KKX4"/>
<dbReference type="SUPFAM" id="SSF81343">
    <property type="entry name" value="Fumarate reductase respiratory complex transmembrane subunits"/>
    <property type="match status" value="1"/>
</dbReference>
<dbReference type="Pfam" id="PF01127">
    <property type="entry name" value="Sdh_cyt"/>
    <property type="match status" value="1"/>
</dbReference>
<dbReference type="RefSeq" id="XP_046067653.1">
    <property type="nucleotide sequence ID" value="XM_046210093.1"/>
</dbReference>
<keyword evidence="4 8" id="KW-0479">Metal-binding</keyword>
<dbReference type="NCBIfam" id="TIGR02970">
    <property type="entry name" value="succ_dehyd_cytB"/>
    <property type="match status" value="1"/>
</dbReference>
<evidence type="ECO:0000256" key="7">
    <source>
        <dbReference type="ARBA" id="ARBA00023136"/>
    </source>
</evidence>
<keyword evidence="2 8" id="KW-0349">Heme</keyword>
<keyword evidence="7 9" id="KW-0472">Membrane</keyword>
<evidence type="ECO:0000313" key="10">
    <source>
        <dbReference type="EMBL" id="KAH8691561.1"/>
    </source>
</evidence>
<dbReference type="Proteomes" id="UP001201262">
    <property type="component" value="Unassembled WGS sequence"/>
</dbReference>
<evidence type="ECO:0000256" key="8">
    <source>
        <dbReference type="PIRSR" id="PIRSR000178-1"/>
    </source>
</evidence>
<comment type="cofactor">
    <cofactor evidence="8">
        <name>heme</name>
        <dbReference type="ChEBI" id="CHEBI:30413"/>
    </cofactor>
    <text evidence="8">The heme is bound between the two transmembrane subunits.</text>
</comment>
<dbReference type="CDD" id="cd03499">
    <property type="entry name" value="SQR_TypeC_SdhC"/>
    <property type="match status" value="1"/>
</dbReference>
<keyword evidence="6 8" id="KW-0408">Iron</keyword>
<dbReference type="InterPro" id="IPR034804">
    <property type="entry name" value="SQR/QFR_C/D"/>
</dbReference>
<accession>A0AAD4KKX4</accession>
<evidence type="ECO:0000256" key="3">
    <source>
        <dbReference type="ARBA" id="ARBA00022692"/>
    </source>
</evidence>
<dbReference type="InterPro" id="IPR014314">
    <property type="entry name" value="Succ_DH_cytb556"/>
</dbReference>
<feature type="non-terminal residue" evidence="10">
    <location>
        <position position="1"/>
    </location>
</feature>
<dbReference type="GO" id="GO:0016020">
    <property type="term" value="C:membrane"/>
    <property type="evidence" value="ECO:0007669"/>
    <property type="project" value="UniProtKB-SubCell"/>
</dbReference>
<organism evidence="10 11">
    <name type="scientific">Talaromyces proteolyticus</name>
    <dbReference type="NCBI Taxonomy" id="1131652"/>
    <lineage>
        <taxon>Eukaryota</taxon>
        <taxon>Fungi</taxon>
        <taxon>Dikarya</taxon>
        <taxon>Ascomycota</taxon>
        <taxon>Pezizomycotina</taxon>
        <taxon>Eurotiomycetes</taxon>
        <taxon>Eurotiomycetidae</taxon>
        <taxon>Eurotiales</taxon>
        <taxon>Trichocomaceae</taxon>
        <taxon>Talaromyces</taxon>
        <taxon>Talaromyces sect. Bacilispori</taxon>
    </lineage>
</organism>
<dbReference type="EMBL" id="JAJTJA010000012">
    <property type="protein sequence ID" value="KAH8691561.1"/>
    <property type="molecule type" value="Genomic_DNA"/>
</dbReference>
<protein>
    <submittedName>
        <fullName evidence="10">Uncharacterized protein</fullName>
    </submittedName>
</protein>
<sequence length="145" mass="15925">STTSKPSTPQSLLDQQRLRRPVSPHITIYKWEYQSLTSILQRFSGSFLSGSLYLFFGGYLLAPLVLETSAFDVNSIIATLAGVPVMVKTAVKFVVAWPFTYHFFNGVKHLLWDNVLALGSKRAIRNCARVVAGCSFVGAVVLAAL</sequence>
<evidence type="ECO:0000256" key="2">
    <source>
        <dbReference type="ARBA" id="ARBA00022617"/>
    </source>
</evidence>
<dbReference type="Gene3D" id="1.20.1300.10">
    <property type="entry name" value="Fumarate reductase/succinate dehydrogenase, transmembrane subunit"/>
    <property type="match status" value="1"/>
</dbReference>
<feature type="transmembrane region" description="Helical" evidence="9">
    <location>
        <begin position="47"/>
        <end position="66"/>
    </location>
</feature>
<dbReference type="GO" id="GO:0006099">
    <property type="term" value="P:tricarboxylic acid cycle"/>
    <property type="evidence" value="ECO:0007669"/>
    <property type="project" value="InterPro"/>
</dbReference>
<gene>
    <name evidence="10" type="ORF">BGW36DRAFT_263302</name>
</gene>
<dbReference type="PANTHER" id="PTHR10978">
    <property type="entry name" value="SUCCINATE DEHYDROGENASE CYTOCHROME B560 SUBUNIT"/>
    <property type="match status" value="1"/>
</dbReference>
<dbReference type="GeneID" id="70240380"/>
<dbReference type="InterPro" id="IPR000701">
    <property type="entry name" value="SuccDH_FuR_B_TM-su"/>
</dbReference>
<dbReference type="GO" id="GO:0005739">
    <property type="term" value="C:mitochondrion"/>
    <property type="evidence" value="ECO:0007669"/>
    <property type="project" value="GOC"/>
</dbReference>
<feature type="binding site" description="axial binding residue" evidence="8">
    <location>
        <position position="102"/>
    </location>
    <ligand>
        <name>heme</name>
        <dbReference type="ChEBI" id="CHEBI:30413"/>
        <note>ligand shared with second transmembrane subunit</note>
    </ligand>
    <ligandPart>
        <name>Fe</name>
        <dbReference type="ChEBI" id="CHEBI:18248"/>
    </ligandPart>
</feature>
<keyword evidence="5 9" id="KW-1133">Transmembrane helix</keyword>
<comment type="caution">
    <text evidence="10">The sequence shown here is derived from an EMBL/GenBank/DDBJ whole genome shotgun (WGS) entry which is preliminary data.</text>
</comment>
<dbReference type="GO" id="GO:0046872">
    <property type="term" value="F:metal ion binding"/>
    <property type="evidence" value="ECO:0007669"/>
    <property type="project" value="UniProtKB-KW"/>
</dbReference>
<keyword evidence="3 9" id="KW-0812">Transmembrane</keyword>
<reference evidence="10" key="1">
    <citation type="submission" date="2021-12" db="EMBL/GenBank/DDBJ databases">
        <title>Convergent genome expansion in fungi linked to evolution of root-endophyte symbiosis.</title>
        <authorList>
            <consortium name="DOE Joint Genome Institute"/>
            <person name="Ke Y.-H."/>
            <person name="Bonito G."/>
            <person name="Liao H.-L."/>
            <person name="Looney B."/>
            <person name="Rojas-Flechas A."/>
            <person name="Nash J."/>
            <person name="Hameed K."/>
            <person name="Schadt C."/>
            <person name="Martin F."/>
            <person name="Crous P.W."/>
            <person name="Miettinen O."/>
            <person name="Magnuson J.K."/>
            <person name="Labbe J."/>
            <person name="Jacobson D."/>
            <person name="Doktycz M.J."/>
            <person name="Veneault-Fourrey C."/>
            <person name="Kuo A."/>
            <person name="Mondo S."/>
            <person name="Calhoun S."/>
            <person name="Riley R."/>
            <person name="Ohm R."/>
            <person name="LaButti K."/>
            <person name="Andreopoulos B."/>
            <person name="Pangilinan J."/>
            <person name="Nolan M."/>
            <person name="Tritt A."/>
            <person name="Clum A."/>
            <person name="Lipzen A."/>
            <person name="Daum C."/>
            <person name="Barry K."/>
            <person name="Grigoriev I.V."/>
            <person name="Vilgalys R."/>
        </authorList>
    </citation>
    <scope>NUCLEOTIDE SEQUENCE</scope>
    <source>
        <strain evidence="10">PMI_201</strain>
    </source>
</reference>
<evidence type="ECO:0000256" key="5">
    <source>
        <dbReference type="ARBA" id="ARBA00022989"/>
    </source>
</evidence>
<evidence type="ECO:0000256" key="4">
    <source>
        <dbReference type="ARBA" id="ARBA00022723"/>
    </source>
</evidence>
<dbReference type="PIRSF" id="PIRSF000178">
    <property type="entry name" value="SDH_cyt_b560"/>
    <property type="match status" value="1"/>
</dbReference>
<feature type="non-terminal residue" evidence="10">
    <location>
        <position position="145"/>
    </location>
</feature>
<dbReference type="PANTHER" id="PTHR10978:SF5">
    <property type="entry name" value="SUCCINATE DEHYDROGENASE CYTOCHROME B560 SUBUNIT, MITOCHONDRIAL"/>
    <property type="match status" value="1"/>
</dbReference>
<dbReference type="GO" id="GO:0009055">
    <property type="term" value="F:electron transfer activity"/>
    <property type="evidence" value="ECO:0007669"/>
    <property type="project" value="InterPro"/>
</dbReference>
<evidence type="ECO:0000256" key="6">
    <source>
        <dbReference type="ARBA" id="ARBA00023004"/>
    </source>
</evidence>